<dbReference type="GO" id="GO:0008270">
    <property type="term" value="F:zinc ion binding"/>
    <property type="evidence" value="ECO:0007669"/>
    <property type="project" value="UniProtKB-KW"/>
</dbReference>
<evidence type="ECO:0000256" key="4">
    <source>
        <dbReference type="ARBA" id="ARBA00022679"/>
    </source>
</evidence>
<dbReference type="EC" id="2.3.2.31" evidence="3"/>
<dbReference type="PANTHER" id="PTHR11685">
    <property type="entry name" value="RBR FAMILY RING FINGER AND IBR DOMAIN-CONTAINING"/>
    <property type="match status" value="1"/>
</dbReference>
<dbReference type="Pfam" id="PF01485">
    <property type="entry name" value="IBR"/>
    <property type="match status" value="1"/>
</dbReference>
<gene>
    <name evidence="15" type="ORF">UREG_03543</name>
</gene>
<keyword evidence="6" id="KW-0677">Repeat</keyword>
<evidence type="ECO:0000313" key="16">
    <source>
        <dbReference type="Proteomes" id="UP000002058"/>
    </source>
</evidence>
<dbReference type="InterPro" id="IPR031127">
    <property type="entry name" value="E3_UB_ligase_RBR"/>
</dbReference>
<evidence type="ECO:0000256" key="3">
    <source>
        <dbReference type="ARBA" id="ARBA00012251"/>
    </source>
</evidence>
<dbReference type="Gene3D" id="1.20.120.1750">
    <property type="match status" value="1"/>
</dbReference>
<evidence type="ECO:0000256" key="9">
    <source>
        <dbReference type="ARBA" id="ARBA00022833"/>
    </source>
</evidence>
<dbReference type="VEuPathDB" id="FungiDB:UREG_03543"/>
<feature type="region of interest" description="Disordered" evidence="12">
    <location>
        <begin position="522"/>
        <end position="613"/>
    </location>
</feature>
<feature type="domain" description="RING-type" evidence="14">
    <location>
        <begin position="201"/>
        <end position="478"/>
    </location>
</feature>
<dbReference type="SUPFAM" id="SSF54495">
    <property type="entry name" value="UBC-like"/>
    <property type="match status" value="1"/>
</dbReference>
<evidence type="ECO:0000256" key="7">
    <source>
        <dbReference type="ARBA" id="ARBA00022771"/>
    </source>
</evidence>
<keyword evidence="9" id="KW-0862">Zinc</keyword>
<dbReference type="STRING" id="336963.C4JR61"/>
<feature type="compositionally biased region" description="Pro residues" evidence="12">
    <location>
        <begin position="529"/>
        <end position="548"/>
    </location>
</feature>
<dbReference type="InterPro" id="IPR017907">
    <property type="entry name" value="Znf_RING_CS"/>
</dbReference>
<accession>C4JR61</accession>
<keyword evidence="16" id="KW-1185">Reference proteome</keyword>
<organism evidence="15 16">
    <name type="scientific">Uncinocarpus reesii (strain UAMH 1704)</name>
    <dbReference type="NCBI Taxonomy" id="336963"/>
    <lineage>
        <taxon>Eukaryota</taxon>
        <taxon>Fungi</taxon>
        <taxon>Dikarya</taxon>
        <taxon>Ascomycota</taxon>
        <taxon>Pezizomycotina</taxon>
        <taxon>Eurotiomycetes</taxon>
        <taxon>Eurotiomycetidae</taxon>
        <taxon>Onygenales</taxon>
        <taxon>Onygenaceae</taxon>
        <taxon>Uncinocarpus</taxon>
    </lineage>
</organism>
<dbReference type="InterPro" id="IPR006575">
    <property type="entry name" value="RWD_dom"/>
</dbReference>
<dbReference type="CDD" id="cd23134">
    <property type="entry name" value="RING-HC_ITT1-like"/>
    <property type="match status" value="1"/>
</dbReference>
<evidence type="ECO:0000256" key="11">
    <source>
        <dbReference type="PROSITE-ProRule" id="PRU00175"/>
    </source>
</evidence>
<dbReference type="GeneID" id="8437445"/>
<comment type="catalytic activity">
    <reaction evidence="1">
        <text>[E2 ubiquitin-conjugating enzyme]-S-ubiquitinyl-L-cysteine + [acceptor protein]-L-lysine = [E2 ubiquitin-conjugating enzyme]-L-cysteine + [acceptor protein]-N(6)-ubiquitinyl-L-lysine.</text>
        <dbReference type="EC" id="2.3.2.31"/>
    </reaction>
</comment>
<evidence type="ECO:0000256" key="2">
    <source>
        <dbReference type="ARBA" id="ARBA00004906"/>
    </source>
</evidence>
<evidence type="ECO:0000256" key="8">
    <source>
        <dbReference type="ARBA" id="ARBA00022786"/>
    </source>
</evidence>
<dbReference type="FunFam" id="3.30.40.10:FF:000416">
    <property type="entry name" value="RBR-type E3 ubiquitin transferase"/>
    <property type="match status" value="1"/>
</dbReference>
<dbReference type="EMBL" id="CH476616">
    <property type="protein sequence ID" value="EEP78697.1"/>
    <property type="molecule type" value="Genomic_DNA"/>
</dbReference>
<dbReference type="InterPro" id="IPR047548">
    <property type="entry name" value="Rcat_RBR_RNF14"/>
</dbReference>
<dbReference type="OMA" id="PRSWCQG"/>
<dbReference type="CDD" id="cd23820">
    <property type="entry name" value="RWD_RNF14"/>
    <property type="match status" value="1"/>
</dbReference>
<dbReference type="eggNOG" id="KOG1814">
    <property type="taxonomic scope" value="Eukaryota"/>
</dbReference>
<name>C4JR61_UNCRE</name>
<reference evidence="16" key="1">
    <citation type="journal article" date="2009" name="Genome Res.">
        <title>Comparative genomic analyses of the human fungal pathogens Coccidioides and their relatives.</title>
        <authorList>
            <person name="Sharpton T.J."/>
            <person name="Stajich J.E."/>
            <person name="Rounsley S.D."/>
            <person name="Gardner M.J."/>
            <person name="Wortman J.R."/>
            <person name="Jordar V.S."/>
            <person name="Maiti R."/>
            <person name="Kodira C.D."/>
            <person name="Neafsey D.E."/>
            <person name="Zeng Q."/>
            <person name="Hung C.-Y."/>
            <person name="McMahan C."/>
            <person name="Muszewska A."/>
            <person name="Grynberg M."/>
            <person name="Mandel M.A."/>
            <person name="Kellner E.M."/>
            <person name="Barker B.M."/>
            <person name="Galgiani J.N."/>
            <person name="Orbach M.J."/>
            <person name="Kirkland T.N."/>
            <person name="Cole G.T."/>
            <person name="Henn M.R."/>
            <person name="Birren B.W."/>
            <person name="Taylor J.W."/>
        </authorList>
    </citation>
    <scope>NUCLEOTIDE SEQUENCE [LARGE SCALE GENOMIC DNA]</scope>
    <source>
        <strain evidence="16">UAMH 1704</strain>
    </source>
</reference>
<protein>
    <recommendedName>
        <fullName evidence="3">RBR-type E3 ubiquitin transferase</fullName>
        <ecNumber evidence="3">2.3.2.31</ecNumber>
    </recommendedName>
</protein>
<dbReference type="InterPro" id="IPR013083">
    <property type="entry name" value="Znf_RING/FYVE/PHD"/>
</dbReference>
<dbReference type="Pfam" id="PF22191">
    <property type="entry name" value="IBR_1"/>
    <property type="match status" value="1"/>
</dbReference>
<evidence type="ECO:0000256" key="10">
    <source>
        <dbReference type="ARBA" id="ARBA00044508"/>
    </source>
</evidence>
<dbReference type="InterPro" id="IPR001841">
    <property type="entry name" value="Znf_RING"/>
</dbReference>
<dbReference type="InParanoid" id="C4JR61"/>
<dbReference type="AlphaFoldDB" id="C4JR61"/>
<keyword evidence="7 11" id="KW-0863">Zinc-finger</keyword>
<dbReference type="InterPro" id="IPR002867">
    <property type="entry name" value="IBR_dom"/>
</dbReference>
<dbReference type="InterPro" id="IPR016135">
    <property type="entry name" value="UBQ-conjugating_enzyme/RWD"/>
</dbReference>
<dbReference type="PROSITE" id="PS50089">
    <property type="entry name" value="ZF_RING_2"/>
    <property type="match status" value="1"/>
</dbReference>
<evidence type="ECO:0000256" key="12">
    <source>
        <dbReference type="SAM" id="MobiDB-lite"/>
    </source>
</evidence>
<dbReference type="HOGENOM" id="CLU_021364_3_0_1"/>
<evidence type="ECO:0000256" key="5">
    <source>
        <dbReference type="ARBA" id="ARBA00022723"/>
    </source>
</evidence>
<keyword evidence="8" id="KW-0833">Ubl conjugation pathway</keyword>
<dbReference type="SUPFAM" id="SSF57850">
    <property type="entry name" value="RING/U-box"/>
    <property type="match status" value="2"/>
</dbReference>
<dbReference type="SMART" id="SM00647">
    <property type="entry name" value="IBR"/>
    <property type="match status" value="2"/>
</dbReference>
<evidence type="ECO:0000256" key="6">
    <source>
        <dbReference type="ARBA" id="ARBA00022737"/>
    </source>
</evidence>
<evidence type="ECO:0000259" key="14">
    <source>
        <dbReference type="PROSITE" id="PS51873"/>
    </source>
</evidence>
<sequence length="635" mass="71477">MDAGAEFADDERAVELASIAAIYPEIVIDPTLPFKASLTVPVSPVYPVTVAFENAPADAAAPSRSVNLNDANNMENGVQSNIAGTERIQTYSISHFPPLLLKIELPELYPAQDAPKFTISTSPEWLPVPTIFKLVSQGKKLWAECGKDLVVYSYIDHLQLEAESVFGLLPKQNSALIFPEKLKIPLLDFDFRVKREKFEQETFVCGVCLEPKKGKVCHRLQQCSHVFCVACLQDFYNACIGEGDVDSVKCVDPSCGKEIKPTLPNDQADAQRIPRRHRKPDLCLTPTELLEIPIEPQVVQRYAHLKRKLKLEADKSVVYCPRKWCQGAARSKRFPKPTDPMNISNLELSDDEDEAKTFDPLGSEDQLPPMEKRLSICEDCEYAFCSVCKRGWHGPSVYCYPRRTAELTLEEKATEDYMQLYTTRCPTCDFRCQKSTGCNHMICSRCKTHFCYLCSSWLFGANPYQHFNERSSGCYMRLWELERGDGAGGPDQEQPANDFWDEASDNEEDEEHGAWQFALGLNHNNVHPPAAPDPPHAGPPRAIPPGPGPVQRQQPEPRIEIVLPHRERPVVDQTPDRAEPPPAAARNEAGGQGQARAQHPHAPAPEQRRGLQRFLYLVQHDQEDEWDSDELDDDF</sequence>
<dbReference type="Proteomes" id="UP000002058">
    <property type="component" value="Unassembled WGS sequence"/>
</dbReference>
<proteinExistence type="inferred from homology"/>
<dbReference type="GO" id="GO:0016567">
    <property type="term" value="P:protein ubiquitination"/>
    <property type="evidence" value="ECO:0007669"/>
    <property type="project" value="InterPro"/>
</dbReference>
<comment type="similarity">
    <text evidence="10">Belongs to the RBR family. RNF14 subfamily.</text>
</comment>
<dbReference type="GO" id="GO:0061630">
    <property type="term" value="F:ubiquitin protein ligase activity"/>
    <property type="evidence" value="ECO:0007669"/>
    <property type="project" value="UniProtKB-EC"/>
</dbReference>
<comment type="pathway">
    <text evidence="2">Protein modification; protein ubiquitination.</text>
</comment>
<evidence type="ECO:0000259" key="13">
    <source>
        <dbReference type="PROSITE" id="PS50089"/>
    </source>
</evidence>
<keyword evidence="4" id="KW-0808">Transferase</keyword>
<dbReference type="OrthoDB" id="1431934at2759"/>
<feature type="compositionally biased region" description="Basic and acidic residues" evidence="12">
    <location>
        <begin position="555"/>
        <end position="579"/>
    </location>
</feature>
<dbReference type="InterPro" id="IPR044066">
    <property type="entry name" value="TRIAD_supradom"/>
</dbReference>
<evidence type="ECO:0000256" key="1">
    <source>
        <dbReference type="ARBA" id="ARBA00001798"/>
    </source>
</evidence>
<feature type="compositionally biased region" description="Low complexity" evidence="12">
    <location>
        <begin position="584"/>
        <end position="605"/>
    </location>
</feature>
<keyword evidence="5" id="KW-0479">Metal-binding</keyword>
<dbReference type="RefSeq" id="XP_002544026.1">
    <property type="nucleotide sequence ID" value="XM_002543980.1"/>
</dbReference>
<dbReference type="Gene3D" id="3.30.40.10">
    <property type="entry name" value="Zinc/RING finger domain, C3HC4 (zinc finger)"/>
    <property type="match status" value="1"/>
</dbReference>
<feature type="domain" description="RING-type" evidence="13">
    <location>
        <begin position="205"/>
        <end position="239"/>
    </location>
</feature>
<dbReference type="KEGG" id="ure:UREG_03543"/>
<dbReference type="PROSITE" id="PS00518">
    <property type="entry name" value="ZF_RING_1"/>
    <property type="match status" value="1"/>
</dbReference>
<dbReference type="Gene3D" id="3.10.110.10">
    <property type="entry name" value="Ubiquitin Conjugating Enzyme"/>
    <property type="match status" value="1"/>
</dbReference>
<dbReference type="PROSITE" id="PS51873">
    <property type="entry name" value="TRIAD"/>
    <property type="match status" value="1"/>
</dbReference>
<dbReference type="Pfam" id="PF05773">
    <property type="entry name" value="RWD"/>
    <property type="match status" value="1"/>
</dbReference>
<dbReference type="CDD" id="cd20354">
    <property type="entry name" value="Rcat_RBR_RNF14"/>
    <property type="match status" value="1"/>
</dbReference>
<evidence type="ECO:0000313" key="15">
    <source>
        <dbReference type="EMBL" id="EEP78697.1"/>
    </source>
</evidence>